<dbReference type="InterPro" id="IPR027939">
    <property type="entry name" value="NMT1/THI5"/>
</dbReference>
<dbReference type="Pfam" id="PF09084">
    <property type="entry name" value="NMT1"/>
    <property type="match status" value="1"/>
</dbReference>
<dbReference type="PROSITE" id="PS51257">
    <property type="entry name" value="PROKAR_LIPOPROTEIN"/>
    <property type="match status" value="1"/>
</dbReference>
<dbReference type="KEGG" id="lrug:AB8B22_03960"/>
<dbReference type="EMBL" id="CP165644">
    <property type="protein sequence ID" value="XDU67577.1"/>
    <property type="molecule type" value="Genomic_DNA"/>
</dbReference>
<dbReference type="RefSeq" id="WP_369711735.1">
    <property type="nucleotide sequence ID" value="NZ_CP165644.1"/>
</dbReference>
<dbReference type="SUPFAM" id="SSF53850">
    <property type="entry name" value="Periplasmic binding protein-like II"/>
    <property type="match status" value="1"/>
</dbReference>
<dbReference type="PANTHER" id="PTHR31528">
    <property type="entry name" value="4-AMINO-5-HYDROXYMETHYL-2-METHYLPYRIMIDINE PHOSPHATE SYNTHASE THI11-RELATED"/>
    <property type="match status" value="1"/>
</dbReference>
<sequence>MKKNFIKILILMVILILSVSCVKKSKKIRIVLDWTPNTNHTGLFVAKDLGYFKDEGIDVEIVQPPEGSTTALIGAGGAEFGISFQDTLAKSFSSDAPVPVTAVAAIINHNTSGIISLKEKGINTPKKLEGKRYATWDDEIEKAILKKMVTDDNGNFNNVKMIPNTVTDVVTALRTNIDAVWVYYAWDGVATKLAGLKTNFLKFVDYGPELDFYSPVIIANNDYLKKNPNEAKKVLKAIKKGYEYSIQNPEKAAKILVKNSPEINPKLALASQKWLVSQYKGNAKKWGEIDKNRWDLFYSWLYKNKLIKKQIPSGFGFSNEYLE</sequence>
<accession>A0AB39VJX5</accession>
<feature type="domain" description="SsuA/THI5-like" evidence="1">
    <location>
        <begin position="37"/>
        <end position="252"/>
    </location>
</feature>
<proteinExistence type="predicted"/>
<dbReference type="PANTHER" id="PTHR31528:SF3">
    <property type="entry name" value="THIAMINE BIOSYNTHESIS PROTEIN HI_0357-RELATED"/>
    <property type="match status" value="1"/>
</dbReference>
<organism evidence="2">
    <name type="scientific">Leptotrichia rugosa</name>
    <dbReference type="NCBI Taxonomy" id="3239302"/>
    <lineage>
        <taxon>Bacteria</taxon>
        <taxon>Fusobacteriati</taxon>
        <taxon>Fusobacteriota</taxon>
        <taxon>Fusobacteriia</taxon>
        <taxon>Fusobacteriales</taxon>
        <taxon>Leptotrichiaceae</taxon>
        <taxon>Leptotrichia</taxon>
    </lineage>
</organism>
<evidence type="ECO:0000259" key="1">
    <source>
        <dbReference type="Pfam" id="PF09084"/>
    </source>
</evidence>
<protein>
    <submittedName>
        <fullName evidence="2">ABC transporter substrate-binding protein</fullName>
    </submittedName>
</protein>
<dbReference type="InterPro" id="IPR015168">
    <property type="entry name" value="SsuA/THI5"/>
</dbReference>
<dbReference type="Gene3D" id="3.40.190.10">
    <property type="entry name" value="Periplasmic binding protein-like II"/>
    <property type="match status" value="2"/>
</dbReference>
<dbReference type="GO" id="GO:0009228">
    <property type="term" value="P:thiamine biosynthetic process"/>
    <property type="evidence" value="ECO:0007669"/>
    <property type="project" value="InterPro"/>
</dbReference>
<reference evidence="2" key="1">
    <citation type="submission" date="2024-07" db="EMBL/GenBank/DDBJ databases">
        <authorList>
            <person name="Li X.-J."/>
            <person name="Wang X."/>
        </authorList>
    </citation>
    <scope>NUCLEOTIDE SEQUENCE</scope>
    <source>
        <strain evidence="2">HSP-334</strain>
    </source>
</reference>
<name>A0AB39VJX5_9FUSO</name>
<gene>
    <name evidence="2" type="ORF">AB8B22_03960</name>
</gene>
<dbReference type="AlphaFoldDB" id="A0AB39VJX5"/>
<evidence type="ECO:0000313" key="2">
    <source>
        <dbReference type="EMBL" id="XDU67577.1"/>
    </source>
</evidence>